<dbReference type="OrthoDB" id="120565at2"/>
<feature type="chain" id="PRO_5032616062" description="Carboxypeptidase regulatory-like domain-containing protein" evidence="1">
    <location>
        <begin position="23"/>
        <end position="115"/>
    </location>
</feature>
<sequence length="115" mass="12523">MRKLLAASCLAVFLLVSAGAMMAQTRALKVLEGKVLGNGEAPLASAIVYLQSSKDNSIRSFIATDDGSYRFGQISPDIDYQVWSQYKNTKSGAKTVSSFDSRKTIVIDFHIKADK</sequence>
<evidence type="ECO:0000313" key="3">
    <source>
        <dbReference type="Proteomes" id="UP000538666"/>
    </source>
</evidence>
<dbReference type="InterPro" id="IPR008969">
    <property type="entry name" value="CarboxyPept-like_regulatory"/>
</dbReference>
<keyword evidence="3" id="KW-1185">Reference proteome</keyword>
<organism evidence="2 3">
    <name type="scientific">Silvibacterium bohemicum</name>
    <dbReference type="NCBI Taxonomy" id="1577686"/>
    <lineage>
        <taxon>Bacteria</taxon>
        <taxon>Pseudomonadati</taxon>
        <taxon>Acidobacteriota</taxon>
        <taxon>Terriglobia</taxon>
        <taxon>Terriglobales</taxon>
        <taxon>Acidobacteriaceae</taxon>
        <taxon>Silvibacterium</taxon>
    </lineage>
</organism>
<reference evidence="2 3" key="1">
    <citation type="submission" date="2020-08" db="EMBL/GenBank/DDBJ databases">
        <title>Genomic Encyclopedia of Type Strains, Phase IV (KMG-IV): sequencing the most valuable type-strain genomes for metagenomic binning, comparative biology and taxonomic classification.</title>
        <authorList>
            <person name="Goeker M."/>
        </authorList>
    </citation>
    <scope>NUCLEOTIDE SEQUENCE [LARGE SCALE GENOMIC DNA]</scope>
    <source>
        <strain evidence="2 3">DSM 103733</strain>
    </source>
</reference>
<name>A0A841JVX3_9BACT</name>
<dbReference type="AlphaFoldDB" id="A0A841JVX3"/>
<protein>
    <recommendedName>
        <fullName evidence="4">Carboxypeptidase regulatory-like domain-containing protein</fullName>
    </recommendedName>
</protein>
<dbReference type="RefSeq" id="WP_050060613.1">
    <property type="nucleotide sequence ID" value="NZ_JACHEK010000007.1"/>
</dbReference>
<accession>A0A841JVX3</accession>
<dbReference type="Proteomes" id="UP000538666">
    <property type="component" value="Unassembled WGS sequence"/>
</dbReference>
<feature type="signal peptide" evidence="1">
    <location>
        <begin position="1"/>
        <end position="22"/>
    </location>
</feature>
<proteinExistence type="predicted"/>
<keyword evidence="1" id="KW-0732">Signal</keyword>
<evidence type="ECO:0000256" key="1">
    <source>
        <dbReference type="SAM" id="SignalP"/>
    </source>
</evidence>
<gene>
    <name evidence="2" type="ORF">HNQ77_003514</name>
</gene>
<comment type="caution">
    <text evidence="2">The sequence shown here is derived from an EMBL/GenBank/DDBJ whole genome shotgun (WGS) entry which is preliminary data.</text>
</comment>
<dbReference type="EMBL" id="JACHEK010000007">
    <property type="protein sequence ID" value="MBB6145553.1"/>
    <property type="molecule type" value="Genomic_DNA"/>
</dbReference>
<evidence type="ECO:0000313" key="2">
    <source>
        <dbReference type="EMBL" id="MBB6145553.1"/>
    </source>
</evidence>
<evidence type="ECO:0008006" key="4">
    <source>
        <dbReference type="Google" id="ProtNLM"/>
    </source>
</evidence>
<dbReference type="SUPFAM" id="SSF49464">
    <property type="entry name" value="Carboxypeptidase regulatory domain-like"/>
    <property type="match status" value="1"/>
</dbReference>